<protein>
    <submittedName>
        <fullName evidence="1">Thiol-disulfide oxidoreductase DCC</fullName>
    </submittedName>
</protein>
<dbReference type="InterPro" id="IPR044691">
    <property type="entry name" value="DCC1_Trx"/>
</dbReference>
<evidence type="ECO:0000313" key="1">
    <source>
        <dbReference type="EMBL" id="OWS69396.1"/>
    </source>
</evidence>
<proteinExistence type="predicted"/>
<dbReference type="AlphaFoldDB" id="A0A254PVT8"/>
<dbReference type="OrthoDB" id="5294764at2"/>
<dbReference type="GO" id="GO:0015035">
    <property type="term" value="F:protein-disulfide reductase activity"/>
    <property type="evidence" value="ECO:0007669"/>
    <property type="project" value="InterPro"/>
</dbReference>
<name>A0A254PVT8_9BURK</name>
<evidence type="ECO:0000313" key="2">
    <source>
        <dbReference type="Proteomes" id="UP000198104"/>
    </source>
</evidence>
<keyword evidence="2" id="KW-1185">Reference proteome</keyword>
<dbReference type="Proteomes" id="UP000198104">
    <property type="component" value="Unassembled WGS sequence"/>
</dbReference>
<comment type="caution">
    <text evidence="1">The sequence shown here is derived from an EMBL/GenBank/DDBJ whole genome shotgun (WGS) entry which is preliminary data.</text>
</comment>
<gene>
    <name evidence="1" type="ORF">CBI30_09890</name>
</gene>
<organism evidence="1 2">
    <name type="scientific">Polynucleobacter aenigmaticus</name>
    <dbReference type="NCBI Taxonomy" id="1743164"/>
    <lineage>
        <taxon>Bacteria</taxon>
        <taxon>Pseudomonadati</taxon>
        <taxon>Pseudomonadota</taxon>
        <taxon>Betaproteobacteria</taxon>
        <taxon>Burkholderiales</taxon>
        <taxon>Burkholderiaceae</taxon>
        <taxon>Polynucleobacter</taxon>
    </lineage>
</organism>
<dbReference type="InterPro" id="IPR007263">
    <property type="entry name" value="DCC1-like"/>
</dbReference>
<dbReference type="Pfam" id="PF04134">
    <property type="entry name" value="DCC1-like"/>
    <property type="match status" value="1"/>
</dbReference>
<sequence length="127" mass="14109">MYYDGLCPLCQAEILFLSGRNQAGLLRFIDVNSLQYSAATVGVSCQQALDSMYAQYDDGKLISGVEVFSAAYERADLPKLAWFFSRPSLRPMLTWGYRFFAKNRHTISGVLGPTALRLVKAASKQKG</sequence>
<dbReference type="EMBL" id="NGUO01000018">
    <property type="protein sequence ID" value="OWS69396.1"/>
    <property type="molecule type" value="Genomic_DNA"/>
</dbReference>
<reference evidence="1 2" key="1">
    <citation type="submission" date="2017-05" db="EMBL/GenBank/DDBJ databases">
        <title>Polynucleobacter sp. MWH-K35W1 isolated from the permanently anoxic monimolimnion of a meromictic lake.</title>
        <authorList>
            <person name="Hahn M.W."/>
        </authorList>
    </citation>
    <scope>NUCLEOTIDE SEQUENCE [LARGE SCALE GENOMIC DNA]</scope>
    <source>
        <strain evidence="1 2">MWH-K35W1</strain>
    </source>
</reference>
<dbReference type="PANTHER" id="PTHR34290:SF2">
    <property type="entry name" value="OS04G0668800 PROTEIN"/>
    <property type="match status" value="1"/>
</dbReference>
<accession>A0A254PVT8</accession>
<dbReference type="PANTHER" id="PTHR34290">
    <property type="entry name" value="SI:CH73-390P7.2"/>
    <property type="match status" value="1"/>
</dbReference>